<reference evidence="1" key="1">
    <citation type="submission" date="2023-03" db="EMBL/GenBank/DDBJ databases">
        <title>Massive genome expansion in bonnet fungi (Mycena s.s.) driven by repeated elements and novel gene families across ecological guilds.</title>
        <authorList>
            <consortium name="Lawrence Berkeley National Laboratory"/>
            <person name="Harder C.B."/>
            <person name="Miyauchi S."/>
            <person name="Viragh M."/>
            <person name="Kuo A."/>
            <person name="Thoen E."/>
            <person name="Andreopoulos B."/>
            <person name="Lu D."/>
            <person name="Skrede I."/>
            <person name="Drula E."/>
            <person name="Henrissat B."/>
            <person name="Morin E."/>
            <person name="Kohler A."/>
            <person name="Barry K."/>
            <person name="LaButti K."/>
            <person name="Morin E."/>
            <person name="Salamov A."/>
            <person name="Lipzen A."/>
            <person name="Mereny Z."/>
            <person name="Hegedus B."/>
            <person name="Baldrian P."/>
            <person name="Stursova M."/>
            <person name="Weitz H."/>
            <person name="Taylor A."/>
            <person name="Grigoriev I.V."/>
            <person name="Nagy L.G."/>
            <person name="Martin F."/>
            <person name="Kauserud H."/>
        </authorList>
    </citation>
    <scope>NUCLEOTIDE SEQUENCE</scope>
    <source>
        <strain evidence="1">CBHHK182m</strain>
    </source>
</reference>
<name>A0AAD7NM37_9AGAR</name>
<organism evidence="1 2">
    <name type="scientific">Mycena metata</name>
    <dbReference type="NCBI Taxonomy" id="1033252"/>
    <lineage>
        <taxon>Eukaryota</taxon>
        <taxon>Fungi</taxon>
        <taxon>Dikarya</taxon>
        <taxon>Basidiomycota</taxon>
        <taxon>Agaricomycotina</taxon>
        <taxon>Agaricomycetes</taxon>
        <taxon>Agaricomycetidae</taxon>
        <taxon>Agaricales</taxon>
        <taxon>Marasmiineae</taxon>
        <taxon>Mycenaceae</taxon>
        <taxon>Mycena</taxon>
    </lineage>
</organism>
<evidence type="ECO:0000313" key="1">
    <source>
        <dbReference type="EMBL" id="KAJ7766773.1"/>
    </source>
</evidence>
<comment type="caution">
    <text evidence="1">The sequence shown here is derived from an EMBL/GenBank/DDBJ whole genome shotgun (WGS) entry which is preliminary data.</text>
</comment>
<sequence length="442" mass="50669">MERAPDAASEPLNVAFPNFEELVESTTSTTERRIKKAEKKMKRMGLNALQVTPLSALPLDICARFPTEMHEHIIAQLRHDRHALSACSLVSTYWSASSRYHLFQTASTIHVHRDNFQQFCELLTTQRLNIYIGHLRLKTHVIDGRFDGGATFQFNHDLHRFAGLPSLKYLRLEGHRDNLFPEFFAAFAQNFQSVTDLELISMFFDSFEQFLEIVDSLPLLCRLAVDGVLSALFPEDEGTPTSPTYSQQKKLIDVVALCNRMPDVLAWLPFQSNIRRLAISIAPWYREAHTPLLSNVFRMLGPQLEHLILHDTDTSHPLDLSANTALHTLEIIGIECLWATTQSHLEWVPALLSQLRSPVLRRLALVVHLEDHRGVDLFDWPRIAESLAQINSLAQVKISVSNHKKRAAEAIAKYLQPRSYALQVVPWERRYQYSLRSFDSEW</sequence>
<dbReference type="EMBL" id="JARKIB010000023">
    <property type="protein sequence ID" value="KAJ7766773.1"/>
    <property type="molecule type" value="Genomic_DNA"/>
</dbReference>
<dbReference type="Proteomes" id="UP001215598">
    <property type="component" value="Unassembled WGS sequence"/>
</dbReference>
<accession>A0AAD7NM37</accession>
<dbReference type="InterPro" id="IPR032675">
    <property type="entry name" value="LRR_dom_sf"/>
</dbReference>
<evidence type="ECO:0008006" key="3">
    <source>
        <dbReference type="Google" id="ProtNLM"/>
    </source>
</evidence>
<keyword evidence="2" id="KW-1185">Reference proteome</keyword>
<evidence type="ECO:0000313" key="2">
    <source>
        <dbReference type="Proteomes" id="UP001215598"/>
    </source>
</evidence>
<protein>
    <recommendedName>
        <fullName evidence="3">F-box domain-containing protein</fullName>
    </recommendedName>
</protein>
<proteinExistence type="predicted"/>
<dbReference type="SUPFAM" id="SSF52047">
    <property type="entry name" value="RNI-like"/>
    <property type="match status" value="1"/>
</dbReference>
<gene>
    <name evidence="1" type="ORF">B0H16DRAFT_1686992</name>
</gene>
<dbReference type="AlphaFoldDB" id="A0AAD7NM37"/>
<dbReference type="Gene3D" id="3.80.10.10">
    <property type="entry name" value="Ribonuclease Inhibitor"/>
    <property type="match status" value="1"/>
</dbReference>